<keyword evidence="2" id="KW-1185">Reference proteome</keyword>
<dbReference type="VEuPathDB" id="VectorBase:RPRC003371"/>
<evidence type="ECO:0000313" key="1">
    <source>
        <dbReference type="EnsemblMetazoa" id="RPRC003371-PA"/>
    </source>
</evidence>
<dbReference type="EnsemblMetazoa" id="RPRC003371-RA">
    <property type="protein sequence ID" value="RPRC003371-PA"/>
    <property type="gene ID" value="RPRC003371"/>
</dbReference>
<protein>
    <submittedName>
        <fullName evidence="1">Uncharacterized protein</fullName>
    </submittedName>
</protein>
<dbReference type="SUPFAM" id="SSF56784">
    <property type="entry name" value="HAD-like"/>
    <property type="match status" value="1"/>
</dbReference>
<dbReference type="STRING" id="13249.T1HH48"/>
<dbReference type="InterPro" id="IPR010036">
    <property type="entry name" value="MDP_1_eu_arc"/>
</dbReference>
<dbReference type="InterPro" id="IPR036412">
    <property type="entry name" value="HAD-like_sf"/>
</dbReference>
<dbReference type="GO" id="GO:0003993">
    <property type="term" value="F:acid phosphatase activity"/>
    <property type="evidence" value="ECO:0007669"/>
    <property type="project" value="TreeGrafter"/>
</dbReference>
<dbReference type="eggNOG" id="KOG4549">
    <property type="taxonomic scope" value="Eukaryota"/>
</dbReference>
<dbReference type="InParanoid" id="T1HH48"/>
<sequence length="97" mass="11310">MAVASRITDVASAYQLLYLFELRKYFVCTEIYPTRKSLHFAQLKKKTNIDYHDMIFFDDDVRNLKCVEKLGVEVHQVVDGISANHVQQEDDLQNEKA</sequence>
<dbReference type="Gene3D" id="3.40.50.1000">
    <property type="entry name" value="HAD superfamily/HAD-like"/>
    <property type="match status" value="1"/>
</dbReference>
<dbReference type="Pfam" id="PF12689">
    <property type="entry name" value="Acid_PPase"/>
    <property type="match status" value="1"/>
</dbReference>
<dbReference type="HOGENOM" id="CLU_2349301_0_0_1"/>
<organism evidence="1 2">
    <name type="scientific">Rhodnius prolixus</name>
    <name type="common">Triatomid bug</name>
    <dbReference type="NCBI Taxonomy" id="13249"/>
    <lineage>
        <taxon>Eukaryota</taxon>
        <taxon>Metazoa</taxon>
        <taxon>Ecdysozoa</taxon>
        <taxon>Arthropoda</taxon>
        <taxon>Hexapoda</taxon>
        <taxon>Insecta</taxon>
        <taxon>Pterygota</taxon>
        <taxon>Neoptera</taxon>
        <taxon>Paraneoptera</taxon>
        <taxon>Hemiptera</taxon>
        <taxon>Heteroptera</taxon>
        <taxon>Panheteroptera</taxon>
        <taxon>Cimicomorpha</taxon>
        <taxon>Reduviidae</taxon>
        <taxon>Triatominae</taxon>
        <taxon>Rhodnius</taxon>
    </lineage>
</organism>
<dbReference type="AlphaFoldDB" id="T1HH48"/>
<evidence type="ECO:0000313" key="2">
    <source>
        <dbReference type="Proteomes" id="UP000015103"/>
    </source>
</evidence>
<reference evidence="1" key="1">
    <citation type="submission" date="2015-05" db="UniProtKB">
        <authorList>
            <consortium name="EnsemblMetazoa"/>
        </authorList>
    </citation>
    <scope>IDENTIFICATION</scope>
</reference>
<dbReference type="PANTHER" id="PTHR17901">
    <property type="entry name" value="MAGNESIUM-DEPENDENT PHOSPHATASE 1 MDP1"/>
    <property type="match status" value="1"/>
</dbReference>
<dbReference type="InterPro" id="IPR023214">
    <property type="entry name" value="HAD_sf"/>
</dbReference>
<accession>T1HH48</accession>
<dbReference type="EMBL" id="ACPB03009098">
    <property type="status" value="NOT_ANNOTATED_CDS"/>
    <property type="molecule type" value="Genomic_DNA"/>
</dbReference>
<dbReference type="PANTHER" id="PTHR17901:SF14">
    <property type="entry name" value="MAGNESIUM-DEPENDENT PHOSPHATASE 1"/>
    <property type="match status" value="1"/>
</dbReference>
<dbReference type="Proteomes" id="UP000015103">
    <property type="component" value="Unassembled WGS sequence"/>
</dbReference>
<name>T1HH48_RHOPR</name>
<proteinExistence type="predicted"/>